<feature type="transmembrane region" description="Helical" evidence="5">
    <location>
        <begin position="268"/>
        <end position="289"/>
    </location>
</feature>
<feature type="transmembrane region" description="Helical" evidence="5">
    <location>
        <begin position="203"/>
        <end position="223"/>
    </location>
</feature>
<feature type="transmembrane region" description="Helical" evidence="5">
    <location>
        <begin position="352"/>
        <end position="373"/>
    </location>
</feature>
<accession>A0A9D1ERT7</accession>
<dbReference type="InterPro" id="IPR013525">
    <property type="entry name" value="ABC2_TM"/>
</dbReference>
<feature type="transmembrane region" description="Helical" evidence="5">
    <location>
        <begin position="410"/>
        <end position="431"/>
    </location>
</feature>
<evidence type="ECO:0000256" key="5">
    <source>
        <dbReference type="SAM" id="Phobius"/>
    </source>
</evidence>
<dbReference type="PANTHER" id="PTHR43471:SF3">
    <property type="entry name" value="ABC TRANSPORTER PERMEASE PROTEIN NATB"/>
    <property type="match status" value="1"/>
</dbReference>
<evidence type="ECO:0000256" key="1">
    <source>
        <dbReference type="ARBA" id="ARBA00004141"/>
    </source>
</evidence>
<protein>
    <submittedName>
        <fullName evidence="7">ABC transporter permease</fullName>
    </submittedName>
</protein>
<feature type="domain" description="ABC-2 type transporter transmembrane" evidence="6">
    <location>
        <begin position="33"/>
        <end position="429"/>
    </location>
</feature>
<evidence type="ECO:0000313" key="8">
    <source>
        <dbReference type="Proteomes" id="UP000823935"/>
    </source>
</evidence>
<dbReference type="GO" id="GO:0016020">
    <property type="term" value="C:membrane"/>
    <property type="evidence" value="ECO:0007669"/>
    <property type="project" value="UniProtKB-SubCell"/>
</dbReference>
<keyword evidence="2 5" id="KW-0812">Transmembrane</keyword>
<evidence type="ECO:0000256" key="2">
    <source>
        <dbReference type="ARBA" id="ARBA00022692"/>
    </source>
</evidence>
<gene>
    <name evidence="7" type="ORF">IAB44_03865</name>
</gene>
<comment type="subcellular location">
    <subcellularLocation>
        <location evidence="1">Membrane</location>
        <topology evidence="1">Multi-pass membrane protein</topology>
    </subcellularLocation>
</comment>
<organism evidence="7 8">
    <name type="scientific">Candidatus Limivivens intestinipullorum</name>
    <dbReference type="NCBI Taxonomy" id="2840858"/>
    <lineage>
        <taxon>Bacteria</taxon>
        <taxon>Bacillati</taxon>
        <taxon>Bacillota</taxon>
        <taxon>Clostridia</taxon>
        <taxon>Lachnospirales</taxon>
        <taxon>Lachnospiraceae</taxon>
        <taxon>Lachnospiraceae incertae sedis</taxon>
        <taxon>Candidatus Limivivens</taxon>
    </lineage>
</organism>
<proteinExistence type="predicted"/>
<keyword evidence="3 5" id="KW-1133">Transmembrane helix</keyword>
<comment type="caution">
    <text evidence="7">The sequence shown here is derived from an EMBL/GenBank/DDBJ whole genome shotgun (WGS) entry which is preliminary data.</text>
</comment>
<feature type="transmembrane region" description="Helical" evidence="5">
    <location>
        <begin position="385"/>
        <end position="404"/>
    </location>
</feature>
<reference evidence="7" key="1">
    <citation type="submission" date="2020-10" db="EMBL/GenBank/DDBJ databases">
        <authorList>
            <person name="Gilroy R."/>
        </authorList>
    </citation>
    <scope>NUCLEOTIDE SEQUENCE</scope>
    <source>
        <strain evidence="7">CHK190-19873</strain>
    </source>
</reference>
<dbReference type="PANTHER" id="PTHR43471">
    <property type="entry name" value="ABC TRANSPORTER PERMEASE"/>
    <property type="match status" value="1"/>
</dbReference>
<dbReference type="AlphaFoldDB" id="A0A9D1ERT7"/>
<evidence type="ECO:0000256" key="4">
    <source>
        <dbReference type="ARBA" id="ARBA00023136"/>
    </source>
</evidence>
<feature type="transmembrane region" description="Helical" evidence="5">
    <location>
        <begin position="24"/>
        <end position="46"/>
    </location>
</feature>
<dbReference type="GO" id="GO:0140359">
    <property type="term" value="F:ABC-type transporter activity"/>
    <property type="evidence" value="ECO:0007669"/>
    <property type="project" value="InterPro"/>
</dbReference>
<feature type="transmembrane region" description="Helical" evidence="5">
    <location>
        <begin position="243"/>
        <end position="262"/>
    </location>
</feature>
<evidence type="ECO:0000259" key="6">
    <source>
        <dbReference type="Pfam" id="PF12698"/>
    </source>
</evidence>
<dbReference type="Proteomes" id="UP000823935">
    <property type="component" value="Unassembled WGS sequence"/>
</dbReference>
<name>A0A9D1ERT7_9FIRM</name>
<dbReference type="EMBL" id="DVIQ01000022">
    <property type="protein sequence ID" value="HIS30674.1"/>
    <property type="molecule type" value="Genomic_DNA"/>
</dbReference>
<evidence type="ECO:0000313" key="7">
    <source>
        <dbReference type="EMBL" id="HIS30674.1"/>
    </source>
</evidence>
<feature type="transmembrane region" description="Helical" evidence="5">
    <location>
        <begin position="310"/>
        <end position="340"/>
    </location>
</feature>
<dbReference type="Pfam" id="PF12698">
    <property type="entry name" value="ABC2_membrane_3"/>
    <property type="match status" value="1"/>
</dbReference>
<sequence length="459" mass="48187">MKRQSGFSKIFAFTFARQTRSKGYIAGTIAAALICFLAPLLIMAAVEFFGGTSSQEDTGVTEISNVKTILTVDETEGETADFSTLSQSMPELAGISFISCEDYTSAAALAAQEPNSLIAVISEGENGYNLDIVLPTGTALTQDEASAAGGYLNTGFRQIQLQKSGVSQEAAAALLTPVSRQSMTAGEENLNDTESMLETVREILAYLLPVVNIMVLYFLILLYGQSVAGNVIMEKTSKLMDTFLVAVKPTAMVFGKVTAVALASILQFAIVICALIGGFAAGGIAVRAINPDSQMGILMFFDSLSMFDGMFTIPGAVLALLLVFGGFFLYCSLAAIGGSVAGKPEDLSSTNMIFALVLVVSFLAALYAGGLGLGGGPGNGQTYAVWLDYVPFTAVLVTPSRVLLGEVSFGMGLVSLVLVLAVSGICLALAGKIYRMMALYRGNPPTPAKLFQMLKSSKD</sequence>
<evidence type="ECO:0000256" key="3">
    <source>
        <dbReference type="ARBA" id="ARBA00022989"/>
    </source>
</evidence>
<keyword evidence="4 5" id="KW-0472">Membrane</keyword>
<reference evidence="7" key="2">
    <citation type="journal article" date="2021" name="PeerJ">
        <title>Extensive microbial diversity within the chicken gut microbiome revealed by metagenomics and culture.</title>
        <authorList>
            <person name="Gilroy R."/>
            <person name="Ravi A."/>
            <person name="Getino M."/>
            <person name="Pursley I."/>
            <person name="Horton D.L."/>
            <person name="Alikhan N.F."/>
            <person name="Baker D."/>
            <person name="Gharbi K."/>
            <person name="Hall N."/>
            <person name="Watson M."/>
            <person name="Adriaenssens E.M."/>
            <person name="Foster-Nyarko E."/>
            <person name="Jarju S."/>
            <person name="Secka A."/>
            <person name="Antonio M."/>
            <person name="Oren A."/>
            <person name="Chaudhuri R.R."/>
            <person name="La Ragione R."/>
            <person name="Hildebrand F."/>
            <person name="Pallen M.J."/>
        </authorList>
    </citation>
    <scope>NUCLEOTIDE SEQUENCE</scope>
    <source>
        <strain evidence="7">CHK190-19873</strain>
    </source>
</reference>